<dbReference type="PROSITE" id="PS50160">
    <property type="entry name" value="DNA_LIGASE_A3"/>
    <property type="match status" value="1"/>
</dbReference>
<comment type="caution">
    <text evidence="6">The sequence shown here is derived from an EMBL/GenBank/DDBJ whole genome shotgun (WGS) entry which is preliminary data.</text>
</comment>
<dbReference type="NCBIfam" id="TIGR02779">
    <property type="entry name" value="NHEJ_ligase_lig"/>
    <property type="match status" value="1"/>
</dbReference>
<dbReference type="InterPro" id="IPR050191">
    <property type="entry name" value="ATP-dep_DNA_ligase"/>
</dbReference>
<evidence type="ECO:0000256" key="3">
    <source>
        <dbReference type="ARBA" id="ARBA00022598"/>
    </source>
</evidence>
<dbReference type="GO" id="GO:0005524">
    <property type="term" value="F:ATP binding"/>
    <property type="evidence" value="ECO:0007669"/>
    <property type="project" value="InterPro"/>
</dbReference>
<dbReference type="InterPro" id="IPR012309">
    <property type="entry name" value="DNA_ligase_ATP-dep_C"/>
</dbReference>
<sequence length="306" mass="35487">MIRPIIPMEPVFREDVFQSDQWLYQIKWDGVRMLAFREEKEIELYNRKGRRRTHWYPEVTEAVRRLDCRSAVLDGEIIALEEGRPDFFRVLKRELLSDSRKLPSLIQKVPIQYIVFDLLYLDGEELTGKPLRIRLEALSHLFDNGGADPLHLCDSFDDGPGLWEVTGERGWEGIVMKEREGRYHPGRKHPTWQKAKHFQSLTATAVGALYRGNVVHSLLLGMWDNDRWIYIGRAGSGLSGEERRMLTNAVPSLRRESPPVANPPKGRNPGVVWMEPLLRMEVKFLEWTPHGTLRSPVIVGFRLPEK</sequence>
<dbReference type="Gene3D" id="2.40.50.140">
    <property type="entry name" value="Nucleic acid-binding proteins"/>
    <property type="match status" value="1"/>
</dbReference>
<dbReference type="InterPro" id="IPR012310">
    <property type="entry name" value="DNA_ligase_ATP-dep_cent"/>
</dbReference>
<dbReference type="PANTHER" id="PTHR45674:SF4">
    <property type="entry name" value="DNA LIGASE 1"/>
    <property type="match status" value="1"/>
</dbReference>
<keyword evidence="7" id="KW-1185">Reference proteome</keyword>
<protein>
    <recommendedName>
        <fullName evidence="2">DNA ligase (ATP)</fullName>
        <ecNumber evidence="2">6.5.1.1</ecNumber>
    </recommendedName>
</protein>
<dbReference type="GO" id="GO:0006281">
    <property type="term" value="P:DNA repair"/>
    <property type="evidence" value="ECO:0007669"/>
    <property type="project" value="InterPro"/>
</dbReference>
<dbReference type="Pfam" id="PF04679">
    <property type="entry name" value="DNA_ligase_A_C"/>
    <property type="match status" value="1"/>
</dbReference>
<evidence type="ECO:0000313" key="6">
    <source>
        <dbReference type="EMBL" id="PTX59943.1"/>
    </source>
</evidence>
<dbReference type="EMBL" id="QBKR01000010">
    <property type="protein sequence ID" value="PTX59943.1"/>
    <property type="molecule type" value="Genomic_DNA"/>
</dbReference>
<dbReference type="EC" id="6.5.1.1" evidence="2"/>
<dbReference type="AlphaFoldDB" id="A0A2T6BV50"/>
<dbReference type="Gene3D" id="3.30.1490.70">
    <property type="match status" value="1"/>
</dbReference>
<evidence type="ECO:0000256" key="4">
    <source>
        <dbReference type="ARBA" id="ARBA00034003"/>
    </source>
</evidence>
<evidence type="ECO:0000259" key="5">
    <source>
        <dbReference type="PROSITE" id="PS50160"/>
    </source>
</evidence>
<dbReference type="Proteomes" id="UP000244240">
    <property type="component" value="Unassembled WGS sequence"/>
</dbReference>
<dbReference type="GO" id="GO:0006310">
    <property type="term" value="P:DNA recombination"/>
    <property type="evidence" value="ECO:0007669"/>
    <property type="project" value="InterPro"/>
</dbReference>
<evidence type="ECO:0000313" key="7">
    <source>
        <dbReference type="Proteomes" id="UP000244240"/>
    </source>
</evidence>
<keyword evidence="3" id="KW-0436">Ligase</keyword>
<dbReference type="Gene3D" id="3.30.470.30">
    <property type="entry name" value="DNA ligase/mRNA capping enzyme"/>
    <property type="match status" value="1"/>
</dbReference>
<accession>A0A2T6BV50</accession>
<dbReference type="RefSeq" id="WP_108023241.1">
    <property type="nucleotide sequence ID" value="NZ_QBKR01000010.1"/>
</dbReference>
<comment type="catalytic activity">
    <reaction evidence="4">
        <text>ATP + (deoxyribonucleotide)n-3'-hydroxyl + 5'-phospho-(deoxyribonucleotide)m = (deoxyribonucleotide)n+m + AMP + diphosphate.</text>
        <dbReference type="EC" id="6.5.1.1"/>
    </reaction>
</comment>
<organism evidence="6 7">
    <name type="scientific">Melghirimyces profundicolus</name>
    <dbReference type="NCBI Taxonomy" id="1242148"/>
    <lineage>
        <taxon>Bacteria</taxon>
        <taxon>Bacillati</taxon>
        <taxon>Bacillota</taxon>
        <taxon>Bacilli</taxon>
        <taxon>Bacillales</taxon>
        <taxon>Thermoactinomycetaceae</taxon>
        <taxon>Melghirimyces</taxon>
    </lineage>
</organism>
<gene>
    <name evidence="6" type="ORF">C8P63_11088</name>
</gene>
<dbReference type="PANTHER" id="PTHR45674">
    <property type="entry name" value="DNA LIGASE 1/3 FAMILY MEMBER"/>
    <property type="match status" value="1"/>
</dbReference>
<dbReference type="OrthoDB" id="9802472at2"/>
<dbReference type="CDD" id="cd07906">
    <property type="entry name" value="Adenylation_DNA_ligase_LigD_LigC"/>
    <property type="match status" value="1"/>
</dbReference>
<dbReference type="InterPro" id="IPR014146">
    <property type="entry name" value="LigD_ligase_dom"/>
</dbReference>
<dbReference type="SUPFAM" id="SSF50249">
    <property type="entry name" value="Nucleic acid-binding proteins"/>
    <property type="match status" value="1"/>
</dbReference>
<dbReference type="SUPFAM" id="SSF56091">
    <property type="entry name" value="DNA ligase/mRNA capping enzyme, catalytic domain"/>
    <property type="match status" value="1"/>
</dbReference>
<evidence type="ECO:0000256" key="1">
    <source>
        <dbReference type="ARBA" id="ARBA00007572"/>
    </source>
</evidence>
<name>A0A2T6BV50_9BACL</name>
<comment type="similarity">
    <text evidence="1">Belongs to the ATP-dependent DNA ligase family.</text>
</comment>
<proteinExistence type="inferred from homology"/>
<evidence type="ECO:0000256" key="2">
    <source>
        <dbReference type="ARBA" id="ARBA00012727"/>
    </source>
</evidence>
<feature type="domain" description="ATP-dependent DNA ligase family profile" evidence="5">
    <location>
        <begin position="104"/>
        <end position="196"/>
    </location>
</feature>
<dbReference type="CDD" id="cd07971">
    <property type="entry name" value="OBF_DNA_ligase_LigD"/>
    <property type="match status" value="1"/>
</dbReference>
<dbReference type="InterPro" id="IPR012340">
    <property type="entry name" value="NA-bd_OB-fold"/>
</dbReference>
<dbReference type="GO" id="GO:0003910">
    <property type="term" value="F:DNA ligase (ATP) activity"/>
    <property type="evidence" value="ECO:0007669"/>
    <property type="project" value="UniProtKB-EC"/>
</dbReference>
<reference evidence="6 7" key="1">
    <citation type="submission" date="2018-04" db="EMBL/GenBank/DDBJ databases">
        <title>Genomic Encyclopedia of Archaeal and Bacterial Type Strains, Phase II (KMG-II): from individual species to whole genera.</title>
        <authorList>
            <person name="Goeker M."/>
        </authorList>
    </citation>
    <scope>NUCLEOTIDE SEQUENCE [LARGE SCALE GENOMIC DNA]</scope>
    <source>
        <strain evidence="6 7">DSM 45787</strain>
    </source>
</reference>
<dbReference type="Pfam" id="PF01068">
    <property type="entry name" value="DNA_ligase_A_M"/>
    <property type="match status" value="1"/>
</dbReference>